<evidence type="ECO:0000256" key="11">
    <source>
        <dbReference type="ARBA" id="ARBA00030945"/>
    </source>
</evidence>
<dbReference type="AlphaFoldDB" id="A0A1H9VWD6"/>
<keyword evidence="6 13" id="KW-0547">Nucleotide-binding</keyword>
<dbReference type="GO" id="GO:0005524">
    <property type="term" value="F:ATP binding"/>
    <property type="evidence" value="ECO:0007669"/>
    <property type="project" value="UniProtKB-KW"/>
</dbReference>
<dbReference type="InterPro" id="IPR029047">
    <property type="entry name" value="HSP70_peptide-bd_sf"/>
</dbReference>
<gene>
    <name evidence="15" type="ORF">SAMN04487884_12540</name>
</gene>
<keyword evidence="7 13" id="KW-0067">ATP-binding</keyword>
<evidence type="ECO:0000256" key="5">
    <source>
        <dbReference type="ARBA" id="ARBA00022553"/>
    </source>
</evidence>
<dbReference type="EMBL" id="FOGJ01000025">
    <property type="protein sequence ID" value="SES25687.1"/>
    <property type="molecule type" value="Genomic_DNA"/>
</dbReference>
<dbReference type="FunFam" id="3.30.420.40:FF:000071">
    <property type="entry name" value="Molecular chaperone DnaK"/>
    <property type="match status" value="1"/>
</dbReference>
<evidence type="ECO:0000256" key="7">
    <source>
        <dbReference type="ARBA" id="ARBA00022840"/>
    </source>
</evidence>
<dbReference type="SUPFAM" id="SSF100920">
    <property type="entry name" value="Heat shock protein 70kD (HSP70), peptide-binding domain"/>
    <property type="match status" value="1"/>
</dbReference>
<dbReference type="GO" id="GO:0140662">
    <property type="term" value="F:ATP-dependent protein folding chaperone"/>
    <property type="evidence" value="ECO:0007669"/>
    <property type="project" value="InterPro"/>
</dbReference>
<organism evidence="15 16">
    <name type="scientific">Butyrivibrio fibrisolvens</name>
    <dbReference type="NCBI Taxonomy" id="831"/>
    <lineage>
        <taxon>Bacteria</taxon>
        <taxon>Bacillati</taxon>
        <taxon>Bacillota</taxon>
        <taxon>Clostridia</taxon>
        <taxon>Lachnospirales</taxon>
        <taxon>Lachnospiraceae</taxon>
        <taxon>Butyrivibrio</taxon>
    </lineage>
</organism>
<sequence>MIIGIDLGTTNSLVSAWTDEGIKLIKNSLGEYLTPSVVSIESNGDTFVGQIAKERLITHPETTFQEFKRNMGSDVTYKAFGRTYTATDLSAIVLRELKQDAERELGQEVTEAVISVPAYFSDSQRAATRNAGLIAGLKVNRLVNEPSAAALYYHVSHINEDEKYIVFDFGGGTLDVTLVDAFENIIEIQGISGDNHLGGADFNEAIAIDICSKNDLIWPALTDYQRALIYHHAEIIKIRLSTESELEYKFRFSRNKEDLFAKEIVYRIDLQHLVDISADIYEKIKRVMIRLFNDAGMTKDDIDDVAGIILVGGSSKMPAVKLFLRSMYGGKLLVDENPDEIVCKGVGVAAGIQQRSGNVKDLILTDICPFTLGVGIVNDVMSPIIHKNEILPCSRTETYQTIKDMQDKIIFSVYQGEYHTASRNKLLDKISLKVEPLPAGEATVDVTFSYDINGIFEIEFESKYMDESVVKDIAQSSGLSEADLAARRNKLAELKSKSKENRNKLSLLMEKADRLFAESNMEQRIILGSAMEEYQRALRNANADAIEASKQNLENIIEIIERSIYGLPHPEI</sequence>
<keyword evidence="8" id="KW-0346">Stress response</keyword>
<dbReference type="Gene3D" id="3.90.640.10">
    <property type="entry name" value="Actin, Chain A, domain 4"/>
    <property type="match status" value="1"/>
</dbReference>
<dbReference type="Gene3D" id="3.30.420.40">
    <property type="match status" value="2"/>
</dbReference>
<comment type="function">
    <text evidence="1">Acts as a chaperone.</text>
</comment>
<evidence type="ECO:0000256" key="4">
    <source>
        <dbReference type="ARBA" id="ARBA00017249"/>
    </source>
</evidence>
<evidence type="ECO:0000256" key="3">
    <source>
        <dbReference type="ARBA" id="ARBA00014415"/>
    </source>
</evidence>
<dbReference type="SUPFAM" id="SSF53067">
    <property type="entry name" value="Actin-like ATPase domain"/>
    <property type="match status" value="2"/>
</dbReference>
<evidence type="ECO:0000256" key="10">
    <source>
        <dbReference type="ARBA" id="ARBA00030019"/>
    </source>
</evidence>
<feature type="coiled-coil region" evidence="14">
    <location>
        <begin position="491"/>
        <end position="563"/>
    </location>
</feature>
<dbReference type="OrthoDB" id="9766019at2"/>
<comment type="similarity">
    <text evidence="2 13">Belongs to the heat shock protein 70 family.</text>
</comment>
<proteinExistence type="inferred from homology"/>
<evidence type="ECO:0000256" key="9">
    <source>
        <dbReference type="ARBA" id="ARBA00023186"/>
    </source>
</evidence>
<dbReference type="PROSITE" id="PS00297">
    <property type="entry name" value="HSP70_1"/>
    <property type="match status" value="1"/>
</dbReference>
<keyword evidence="14" id="KW-0175">Coiled coil</keyword>
<evidence type="ECO:0000256" key="14">
    <source>
        <dbReference type="SAM" id="Coils"/>
    </source>
</evidence>
<dbReference type="InterPro" id="IPR018181">
    <property type="entry name" value="Heat_shock_70_CS"/>
</dbReference>
<evidence type="ECO:0000256" key="6">
    <source>
        <dbReference type="ARBA" id="ARBA00022741"/>
    </source>
</evidence>
<evidence type="ECO:0000256" key="8">
    <source>
        <dbReference type="ARBA" id="ARBA00023016"/>
    </source>
</evidence>
<keyword evidence="5" id="KW-0597">Phosphoprotein</keyword>
<dbReference type="PRINTS" id="PR00301">
    <property type="entry name" value="HEATSHOCK70"/>
</dbReference>
<reference evidence="15 16" key="1">
    <citation type="submission" date="2016-10" db="EMBL/GenBank/DDBJ databases">
        <authorList>
            <person name="de Groot N.N."/>
        </authorList>
    </citation>
    <scope>NUCLEOTIDE SEQUENCE [LARGE SCALE GENOMIC DNA]</scope>
    <source>
        <strain evidence="15 16">AR40</strain>
    </source>
</reference>
<dbReference type="InterPro" id="IPR043129">
    <property type="entry name" value="ATPase_NBD"/>
</dbReference>
<dbReference type="PROSITE" id="PS00329">
    <property type="entry name" value="HSP70_2"/>
    <property type="match status" value="1"/>
</dbReference>
<keyword evidence="9" id="KW-0143">Chaperone</keyword>
<dbReference type="RefSeq" id="WP_081357177.1">
    <property type="nucleotide sequence ID" value="NZ_FOGJ01000025.1"/>
</dbReference>
<evidence type="ECO:0000313" key="16">
    <source>
        <dbReference type="Proteomes" id="UP000182584"/>
    </source>
</evidence>
<evidence type="ECO:0000256" key="12">
    <source>
        <dbReference type="ARBA" id="ARBA00033103"/>
    </source>
</evidence>
<evidence type="ECO:0000256" key="13">
    <source>
        <dbReference type="RuleBase" id="RU003322"/>
    </source>
</evidence>
<dbReference type="Proteomes" id="UP000182584">
    <property type="component" value="Unassembled WGS sequence"/>
</dbReference>
<evidence type="ECO:0000256" key="2">
    <source>
        <dbReference type="ARBA" id="ARBA00007381"/>
    </source>
</evidence>
<evidence type="ECO:0000313" key="15">
    <source>
        <dbReference type="EMBL" id="SES25687.1"/>
    </source>
</evidence>
<accession>A0A1H9VWD6</accession>
<dbReference type="InterPro" id="IPR013126">
    <property type="entry name" value="Hsp_70_fam"/>
</dbReference>
<dbReference type="PANTHER" id="PTHR19375">
    <property type="entry name" value="HEAT SHOCK PROTEIN 70KDA"/>
    <property type="match status" value="1"/>
</dbReference>
<dbReference type="Gene3D" id="2.60.34.10">
    <property type="entry name" value="Substrate Binding Domain Of DNAk, Chain A, domain 1"/>
    <property type="match status" value="1"/>
</dbReference>
<evidence type="ECO:0000256" key="1">
    <source>
        <dbReference type="ARBA" id="ARBA00002290"/>
    </source>
</evidence>
<dbReference type="Pfam" id="PF00012">
    <property type="entry name" value="HSP70"/>
    <property type="match status" value="1"/>
</dbReference>
<name>A0A1H9VWD6_BUTFI</name>
<protein>
    <recommendedName>
        <fullName evidence="3">Chaperone protein DnaK</fullName>
    </recommendedName>
    <alternativeName>
        <fullName evidence="4">Chaperone protein dnaK</fullName>
    </alternativeName>
    <alternativeName>
        <fullName evidence="12">HSP70</fullName>
    </alternativeName>
    <alternativeName>
        <fullName evidence="11">Heat shock 70 kDa protein</fullName>
    </alternativeName>
    <alternativeName>
        <fullName evidence="10">Heat shock protein 70</fullName>
    </alternativeName>
</protein>